<dbReference type="RefSeq" id="WP_252083627.1">
    <property type="nucleotide sequence ID" value="NZ_CP092418.1"/>
</dbReference>
<gene>
    <name evidence="2" type="ORF">MJO52_19530</name>
</gene>
<name>A0ABY4VFJ8_9GAMM</name>
<dbReference type="EMBL" id="CP092418">
    <property type="protein sequence ID" value="USD21227.1"/>
    <property type="molecule type" value="Genomic_DNA"/>
</dbReference>
<evidence type="ECO:0000313" key="3">
    <source>
        <dbReference type="Proteomes" id="UP001055658"/>
    </source>
</evidence>
<organism evidence="2 3">
    <name type="scientific">Microbulbifer variabilis</name>
    <dbReference type="NCBI Taxonomy" id="266805"/>
    <lineage>
        <taxon>Bacteria</taxon>
        <taxon>Pseudomonadati</taxon>
        <taxon>Pseudomonadota</taxon>
        <taxon>Gammaproteobacteria</taxon>
        <taxon>Cellvibrionales</taxon>
        <taxon>Microbulbiferaceae</taxon>
        <taxon>Microbulbifer</taxon>
    </lineage>
</organism>
<evidence type="ECO:0000256" key="1">
    <source>
        <dbReference type="SAM" id="MobiDB-lite"/>
    </source>
</evidence>
<proteinExistence type="predicted"/>
<accession>A0ABY4VFJ8</accession>
<evidence type="ECO:0000313" key="2">
    <source>
        <dbReference type="EMBL" id="USD21227.1"/>
    </source>
</evidence>
<feature type="region of interest" description="Disordered" evidence="1">
    <location>
        <begin position="45"/>
        <end position="64"/>
    </location>
</feature>
<protein>
    <submittedName>
        <fullName evidence="2">Uncharacterized protein</fullName>
    </submittedName>
</protein>
<reference evidence="2" key="1">
    <citation type="submission" date="2022-02" db="EMBL/GenBank/DDBJ databases">
        <title>Coral-associated bacteria.</title>
        <authorList>
            <person name="Tang K."/>
            <person name="Wang X."/>
        </authorList>
    </citation>
    <scope>NUCLEOTIDE SEQUENCE</scope>
    <source>
        <strain evidence="2">SCSIO 43006</strain>
    </source>
</reference>
<sequence>MSEKLKRYFASLTRYHHKFKASAELICWGLFFLVAKQKGPLPLEKHPAKVKPASGQKNEEEPAAPGKMVANSLIVLGKMES</sequence>
<keyword evidence="3" id="KW-1185">Reference proteome</keyword>
<dbReference type="Proteomes" id="UP001055658">
    <property type="component" value="Chromosome"/>
</dbReference>